<dbReference type="Proteomes" id="UP001642464">
    <property type="component" value="Unassembled WGS sequence"/>
</dbReference>
<dbReference type="EMBL" id="CAXAMM010000504">
    <property type="protein sequence ID" value="CAK8987757.1"/>
    <property type="molecule type" value="Genomic_DNA"/>
</dbReference>
<reference evidence="2 3" key="1">
    <citation type="submission" date="2024-02" db="EMBL/GenBank/DDBJ databases">
        <authorList>
            <person name="Chen Y."/>
            <person name="Shah S."/>
            <person name="Dougan E. K."/>
            <person name="Thang M."/>
            <person name="Chan C."/>
        </authorList>
    </citation>
    <scope>NUCLEOTIDE SEQUENCE [LARGE SCALE GENOMIC DNA]</scope>
</reference>
<protein>
    <recommendedName>
        <fullName evidence="4">BLOC-1-related complex subunit 7</fullName>
    </recommendedName>
</protein>
<name>A0ABP0HCI9_9DINO</name>
<evidence type="ECO:0000313" key="3">
    <source>
        <dbReference type="Proteomes" id="UP001642464"/>
    </source>
</evidence>
<comment type="caution">
    <text evidence="2">The sequence shown here is derived from an EMBL/GenBank/DDBJ whole genome shotgun (WGS) entry which is preliminary data.</text>
</comment>
<organism evidence="2 3">
    <name type="scientific">Durusdinium trenchii</name>
    <dbReference type="NCBI Taxonomy" id="1381693"/>
    <lineage>
        <taxon>Eukaryota</taxon>
        <taxon>Sar</taxon>
        <taxon>Alveolata</taxon>
        <taxon>Dinophyceae</taxon>
        <taxon>Suessiales</taxon>
        <taxon>Symbiodiniaceae</taxon>
        <taxon>Durusdinium</taxon>
    </lineage>
</organism>
<sequence length="128" mass="14677">DEMLKSARATAKSMSDTLWQVSGTGKTVNTPLKEVIMGVSKVVSQLDGTVTKQSKSLEKVTTLLEKLNSSMEALVEVERRKSSMEDRPVPHLPDQILDQPVDQPVAQRLRLMRQRRQQWPRDSRKRHW</sequence>
<feature type="region of interest" description="Disordered" evidence="1">
    <location>
        <begin position="78"/>
        <end position="99"/>
    </location>
</feature>
<feature type="non-terminal residue" evidence="2">
    <location>
        <position position="128"/>
    </location>
</feature>
<evidence type="ECO:0008006" key="4">
    <source>
        <dbReference type="Google" id="ProtNLM"/>
    </source>
</evidence>
<feature type="non-terminal residue" evidence="2">
    <location>
        <position position="1"/>
    </location>
</feature>
<evidence type="ECO:0000313" key="2">
    <source>
        <dbReference type="EMBL" id="CAK8987757.1"/>
    </source>
</evidence>
<proteinExistence type="predicted"/>
<keyword evidence="3" id="KW-1185">Reference proteome</keyword>
<gene>
    <name evidence="2" type="ORF">SCF082_LOCUS1107</name>
</gene>
<accession>A0ABP0HCI9</accession>
<feature type="compositionally biased region" description="Basic and acidic residues" evidence="1">
    <location>
        <begin position="78"/>
        <end position="89"/>
    </location>
</feature>
<evidence type="ECO:0000256" key="1">
    <source>
        <dbReference type="SAM" id="MobiDB-lite"/>
    </source>
</evidence>